<dbReference type="Gene3D" id="1.10.630.10">
    <property type="entry name" value="Cytochrome P450"/>
    <property type="match status" value="1"/>
</dbReference>
<gene>
    <name evidence="10" type="ORF">CH63R_14323</name>
</gene>
<accession>A0A1B7XTK0</accession>
<dbReference type="InterPro" id="IPR002403">
    <property type="entry name" value="Cyt_P450_E_grp-IV"/>
</dbReference>
<evidence type="ECO:0000256" key="4">
    <source>
        <dbReference type="ARBA" id="ARBA00022723"/>
    </source>
</evidence>
<evidence type="ECO:0000313" key="10">
    <source>
        <dbReference type="EMBL" id="OBR03097.1"/>
    </source>
</evidence>
<keyword evidence="5 7" id="KW-0408">Iron</keyword>
<dbReference type="InterPro" id="IPR001128">
    <property type="entry name" value="Cyt_P450"/>
</dbReference>
<dbReference type="GO" id="GO:0004497">
    <property type="term" value="F:monooxygenase activity"/>
    <property type="evidence" value="ECO:0007669"/>
    <property type="project" value="UniProtKB-KW"/>
</dbReference>
<name>A0A1B7XTK0_COLHI</name>
<comment type="similarity">
    <text evidence="2 8">Belongs to the cytochrome P450 family.</text>
</comment>
<dbReference type="PRINTS" id="PR00385">
    <property type="entry name" value="P450"/>
</dbReference>
<keyword evidence="8" id="KW-0560">Oxidoreductase</keyword>
<comment type="caution">
    <text evidence="10">The sequence shown here is derived from an EMBL/GenBank/DDBJ whole genome shotgun (WGS) entry which is preliminary data.</text>
</comment>
<dbReference type="Pfam" id="PF00067">
    <property type="entry name" value="p450"/>
    <property type="match status" value="2"/>
</dbReference>
<feature type="binding site" description="axial binding residue" evidence="7">
    <location>
        <position position="531"/>
    </location>
    <ligand>
        <name>heme</name>
        <dbReference type="ChEBI" id="CHEBI:30413"/>
    </ligand>
    <ligandPart>
        <name>Fe</name>
        <dbReference type="ChEBI" id="CHEBI:18248"/>
    </ligandPart>
</feature>
<evidence type="ECO:0000256" key="9">
    <source>
        <dbReference type="SAM" id="Phobius"/>
    </source>
</evidence>
<dbReference type="VEuPathDB" id="FungiDB:CH63R_14323"/>
<evidence type="ECO:0000256" key="5">
    <source>
        <dbReference type="ARBA" id="ARBA00023004"/>
    </source>
</evidence>
<keyword evidence="9" id="KW-0812">Transmembrane</keyword>
<evidence type="ECO:0000256" key="7">
    <source>
        <dbReference type="PIRSR" id="PIRSR602403-1"/>
    </source>
</evidence>
<sequence>MLQRINGQSHNGFLLAAIVGPVLYILYSLYLRLLPKPIPGIPYNKNAARSVLGDMLSLAKHATATGEPMDWFRQQAMKHNSPLCQVFVRPFAPPIVLLSDFREVQNMMLSRNKEFDRSRIFRDILGDAGPHHHIMKKTGPEWANQRKLLNDLMTPRFMHTVAAPHIYAGVESLIELWEIKIELAEGRPFDADLDAYYLALDAVVAFSYGASYPHRALLPQIDLLRSFQPKDSARLHQGSTEDAAIRFPEAKVDRALKDTLTMVKTAEVMQASVVPRLTWWWLSKTPKIRNAWKARDEFVAGQIQKAVERMHSMNDAGDEWLGNAVDLIVSREREFAKKEDRIPQYVTQVIIEEVFGFTMAGHESSSSTILWALKYITSSPEVQEKLRILLRRSHSAAFVEKRAPTVEEIIRARIPYLDAVMDEVLRLGSPIPFLARDAETDDAEILGVHIPKGTIVFAHTLGPSMTSPKIDIEDKLRHPASEGSKTGEWSPEDVAIFRPERWLTLNETTQEEEYNPNAGPFLSFGLGQRGCFGRRLGLFEFRISLTLLLWHFEFLPVPEALSGLEARDALTRRPKHAVVKARKLSY</sequence>
<protein>
    <submittedName>
        <fullName evidence="10">Cytochrome P450</fullName>
    </submittedName>
</protein>
<feature type="transmembrane region" description="Helical" evidence="9">
    <location>
        <begin position="12"/>
        <end position="30"/>
    </location>
</feature>
<dbReference type="GO" id="GO:0020037">
    <property type="term" value="F:heme binding"/>
    <property type="evidence" value="ECO:0007669"/>
    <property type="project" value="InterPro"/>
</dbReference>
<dbReference type="Proteomes" id="UP000092177">
    <property type="component" value="Chromosome 10"/>
</dbReference>
<dbReference type="PRINTS" id="PR00465">
    <property type="entry name" value="EP450IV"/>
</dbReference>
<reference evidence="11" key="1">
    <citation type="journal article" date="2017" name="BMC Genomics">
        <title>Gapless genome assembly of Colletotrichum higginsianum reveals chromosome structure and association of transposable elements with secondary metabolite gene clusters.</title>
        <authorList>
            <person name="Dallery J.-F."/>
            <person name="Lapalu N."/>
            <person name="Zampounis A."/>
            <person name="Pigne S."/>
            <person name="Luyten I."/>
            <person name="Amselem J."/>
            <person name="Wittenberg A.H.J."/>
            <person name="Zhou S."/>
            <person name="de Queiroz M.V."/>
            <person name="Robin G.P."/>
            <person name="Auger A."/>
            <person name="Hainaut M."/>
            <person name="Henrissat B."/>
            <person name="Kim K.-T."/>
            <person name="Lee Y.-H."/>
            <person name="Lespinet O."/>
            <person name="Schwartz D.C."/>
            <person name="Thon M.R."/>
            <person name="O'Connell R.J."/>
        </authorList>
    </citation>
    <scope>NUCLEOTIDE SEQUENCE [LARGE SCALE GENOMIC DNA]</scope>
    <source>
        <strain evidence="11">IMI 349063</strain>
    </source>
</reference>
<dbReference type="RefSeq" id="XP_018151615.1">
    <property type="nucleotide sequence ID" value="XM_018309297.1"/>
</dbReference>
<dbReference type="InterPro" id="IPR017972">
    <property type="entry name" value="Cyt_P450_CS"/>
</dbReference>
<keyword evidence="4 7" id="KW-0479">Metal-binding</keyword>
<evidence type="ECO:0000256" key="2">
    <source>
        <dbReference type="ARBA" id="ARBA00010617"/>
    </source>
</evidence>
<dbReference type="PANTHER" id="PTHR24305:SF232">
    <property type="entry name" value="P450, PUTATIVE (EUROFUNG)-RELATED"/>
    <property type="match status" value="1"/>
</dbReference>
<keyword evidence="9" id="KW-1133">Transmembrane helix</keyword>
<comment type="cofactor">
    <cofactor evidence="1 7">
        <name>heme</name>
        <dbReference type="ChEBI" id="CHEBI:30413"/>
    </cofactor>
</comment>
<dbReference type="GO" id="GO:0016705">
    <property type="term" value="F:oxidoreductase activity, acting on paired donors, with incorporation or reduction of molecular oxygen"/>
    <property type="evidence" value="ECO:0007669"/>
    <property type="project" value="InterPro"/>
</dbReference>
<dbReference type="PANTHER" id="PTHR24305">
    <property type="entry name" value="CYTOCHROME P450"/>
    <property type="match status" value="1"/>
</dbReference>
<dbReference type="AlphaFoldDB" id="A0A1B7XTK0"/>
<dbReference type="SUPFAM" id="SSF48264">
    <property type="entry name" value="Cytochrome P450"/>
    <property type="match status" value="1"/>
</dbReference>
<organism evidence="10 11">
    <name type="scientific">Colletotrichum higginsianum (strain IMI 349063)</name>
    <name type="common">Crucifer anthracnose fungus</name>
    <dbReference type="NCBI Taxonomy" id="759273"/>
    <lineage>
        <taxon>Eukaryota</taxon>
        <taxon>Fungi</taxon>
        <taxon>Dikarya</taxon>
        <taxon>Ascomycota</taxon>
        <taxon>Pezizomycotina</taxon>
        <taxon>Sordariomycetes</taxon>
        <taxon>Hypocreomycetidae</taxon>
        <taxon>Glomerellales</taxon>
        <taxon>Glomerellaceae</taxon>
        <taxon>Colletotrichum</taxon>
        <taxon>Colletotrichum destructivum species complex</taxon>
    </lineage>
</organism>
<evidence type="ECO:0000256" key="1">
    <source>
        <dbReference type="ARBA" id="ARBA00001971"/>
    </source>
</evidence>
<dbReference type="GO" id="GO:0005506">
    <property type="term" value="F:iron ion binding"/>
    <property type="evidence" value="ECO:0007669"/>
    <property type="project" value="InterPro"/>
</dbReference>
<dbReference type="KEGG" id="chig:CH63R_14323"/>
<proteinExistence type="inferred from homology"/>
<keyword evidence="3 7" id="KW-0349">Heme</keyword>
<evidence type="ECO:0000256" key="6">
    <source>
        <dbReference type="ARBA" id="ARBA00023033"/>
    </source>
</evidence>
<keyword evidence="11" id="KW-1185">Reference proteome</keyword>
<keyword evidence="6 8" id="KW-0503">Monooxygenase</keyword>
<dbReference type="OrthoDB" id="1470350at2759"/>
<dbReference type="GeneID" id="28873404"/>
<evidence type="ECO:0000256" key="3">
    <source>
        <dbReference type="ARBA" id="ARBA00022617"/>
    </source>
</evidence>
<evidence type="ECO:0000313" key="11">
    <source>
        <dbReference type="Proteomes" id="UP000092177"/>
    </source>
</evidence>
<dbReference type="InterPro" id="IPR036396">
    <property type="entry name" value="Cyt_P450_sf"/>
</dbReference>
<dbReference type="EMBL" id="LTAN01000010">
    <property type="protein sequence ID" value="OBR03097.1"/>
    <property type="molecule type" value="Genomic_DNA"/>
</dbReference>
<keyword evidence="9" id="KW-0472">Membrane</keyword>
<dbReference type="PROSITE" id="PS00086">
    <property type="entry name" value="CYTOCHROME_P450"/>
    <property type="match status" value="1"/>
</dbReference>
<evidence type="ECO:0000256" key="8">
    <source>
        <dbReference type="RuleBase" id="RU000461"/>
    </source>
</evidence>
<dbReference type="InterPro" id="IPR050121">
    <property type="entry name" value="Cytochrome_P450_monoxygenase"/>
</dbReference>